<keyword evidence="3" id="KW-0812">Transmembrane</keyword>
<keyword evidence="2" id="KW-1003">Cell membrane</keyword>
<dbReference type="Pfam" id="PF17200">
    <property type="entry name" value="sCache_2"/>
    <property type="match status" value="1"/>
</dbReference>
<dbReference type="SMART" id="SM01049">
    <property type="entry name" value="Cache_2"/>
    <property type="match status" value="1"/>
</dbReference>
<keyword evidence="4" id="KW-1133">Transmembrane helix</keyword>
<evidence type="ECO:0000313" key="9">
    <source>
        <dbReference type="Proteomes" id="UP000199391"/>
    </source>
</evidence>
<dbReference type="InterPro" id="IPR033480">
    <property type="entry name" value="sCache_2"/>
</dbReference>
<dbReference type="STRING" id="1035707.SAMN05216552_1004126"/>
<evidence type="ECO:0000313" key="8">
    <source>
        <dbReference type="EMBL" id="SFU52166.1"/>
    </source>
</evidence>
<dbReference type="OrthoDB" id="9178561at2"/>
<evidence type="ECO:0000256" key="1">
    <source>
        <dbReference type="ARBA" id="ARBA00004651"/>
    </source>
</evidence>
<proteinExistence type="predicted"/>
<evidence type="ECO:0000256" key="4">
    <source>
        <dbReference type="ARBA" id="ARBA00022989"/>
    </source>
</evidence>
<dbReference type="EMBL" id="FPBO01000004">
    <property type="protein sequence ID" value="SFU52166.1"/>
    <property type="molecule type" value="Genomic_DNA"/>
</dbReference>
<dbReference type="RefSeq" id="WP_093554622.1">
    <property type="nucleotide sequence ID" value="NZ_FPBO01000004.1"/>
</dbReference>
<evidence type="ECO:0000256" key="3">
    <source>
        <dbReference type="ARBA" id="ARBA00022692"/>
    </source>
</evidence>
<evidence type="ECO:0000259" key="7">
    <source>
        <dbReference type="SMART" id="SM01049"/>
    </source>
</evidence>
<dbReference type="GO" id="GO:0005886">
    <property type="term" value="C:plasma membrane"/>
    <property type="evidence" value="ECO:0007669"/>
    <property type="project" value="UniProtKB-SubCell"/>
</dbReference>
<evidence type="ECO:0000256" key="2">
    <source>
        <dbReference type="ARBA" id="ARBA00022475"/>
    </source>
</evidence>
<evidence type="ECO:0000256" key="6">
    <source>
        <dbReference type="SAM" id="SignalP"/>
    </source>
</evidence>
<keyword evidence="9" id="KW-1185">Reference proteome</keyword>
<reference evidence="9" key="1">
    <citation type="submission" date="2016-10" db="EMBL/GenBank/DDBJ databases">
        <authorList>
            <person name="Varghese N."/>
            <person name="Submissions S."/>
        </authorList>
    </citation>
    <scope>NUCLEOTIDE SEQUENCE [LARGE SCALE GENOMIC DNA]</scope>
    <source>
        <strain evidence="9">CGMCC 1.11014</strain>
    </source>
</reference>
<sequence>MKRFLQTMLMALLIGASAVAGAADEERGKADEAVALVKKAIAYYKANGREKLAAEINGRSPQFREKDLYLFLSPIANAGALIAHGANAKMVGKSLGELKDVDGVPFVQKFREVVNSKEGKGWVDYKWPNAQTGQIEQKSTYLERVDDIYIACGIYKPK</sequence>
<feature type="chain" id="PRO_5011493917" evidence="6">
    <location>
        <begin position="23"/>
        <end position="158"/>
    </location>
</feature>
<organism evidence="8 9">
    <name type="scientific">Pseudoduganella namucuonensis</name>
    <dbReference type="NCBI Taxonomy" id="1035707"/>
    <lineage>
        <taxon>Bacteria</taxon>
        <taxon>Pseudomonadati</taxon>
        <taxon>Pseudomonadota</taxon>
        <taxon>Betaproteobacteria</taxon>
        <taxon>Burkholderiales</taxon>
        <taxon>Oxalobacteraceae</taxon>
        <taxon>Telluria group</taxon>
        <taxon>Pseudoduganella</taxon>
    </lineage>
</organism>
<keyword evidence="5" id="KW-0472">Membrane</keyword>
<name>A0A1I7GV60_9BURK</name>
<dbReference type="Gene3D" id="3.30.450.20">
    <property type="entry name" value="PAS domain"/>
    <property type="match status" value="1"/>
</dbReference>
<keyword evidence="6" id="KW-0732">Signal</keyword>
<dbReference type="AlphaFoldDB" id="A0A1I7GV60"/>
<dbReference type="Proteomes" id="UP000199391">
    <property type="component" value="Unassembled WGS sequence"/>
</dbReference>
<gene>
    <name evidence="8" type="ORF">SAMN05216552_1004126</name>
</gene>
<protein>
    <submittedName>
        <fullName evidence="8">Single Cache domain 2-containing protein</fullName>
    </submittedName>
</protein>
<evidence type="ECO:0000256" key="5">
    <source>
        <dbReference type="ARBA" id="ARBA00023136"/>
    </source>
</evidence>
<accession>A0A1I7GV60</accession>
<feature type="domain" description="Single Cache" evidence="7">
    <location>
        <begin position="22"/>
        <end position="108"/>
    </location>
</feature>
<comment type="subcellular location">
    <subcellularLocation>
        <location evidence="1">Cell membrane</location>
        <topology evidence="1">Multi-pass membrane protein</topology>
    </subcellularLocation>
</comment>
<feature type="signal peptide" evidence="6">
    <location>
        <begin position="1"/>
        <end position="22"/>
    </location>
</feature>